<gene>
    <name evidence="3" type="ORF">H8K55_08790</name>
</gene>
<dbReference type="Proteomes" id="UP000624279">
    <property type="component" value="Unassembled WGS sequence"/>
</dbReference>
<dbReference type="Pfam" id="PF13511">
    <property type="entry name" value="DUF4124"/>
    <property type="match status" value="1"/>
</dbReference>
<dbReference type="EMBL" id="JACOGA010000007">
    <property type="protein sequence ID" value="MBC3873683.1"/>
    <property type="molecule type" value="Genomic_DNA"/>
</dbReference>
<dbReference type="RefSeq" id="WP_186941721.1">
    <property type="nucleotide sequence ID" value="NZ_JACOGA010000007.1"/>
</dbReference>
<feature type="compositionally biased region" description="Basic and acidic residues" evidence="1">
    <location>
        <begin position="68"/>
        <end position="94"/>
    </location>
</feature>
<name>A0ABR6YAS6_9BURK</name>
<sequence length="205" mass="23739">MEKTSFSILGLLCVVALNEARADIFRCTNAQGRVVTSDRPIPECVNRGMKVYSNTGRFKNDVAPPLSTEEKQKNAAEAERKKREESEEQERKKEERYLLAHYQSEADVEAARQRAVDSLKEKKRLATEQLDSLSQLITGLQDELNKSKKTTREFDSIRQRADDLSANVSNTRRAIAFYEQEITRTNRDYDETLKRYRTIVSRSRR</sequence>
<accession>A0ABR6YAS6</accession>
<evidence type="ECO:0000256" key="1">
    <source>
        <dbReference type="SAM" id="MobiDB-lite"/>
    </source>
</evidence>
<proteinExistence type="predicted"/>
<reference evidence="3 4" key="1">
    <citation type="submission" date="2020-08" db="EMBL/GenBank/DDBJ databases">
        <title>Novel species isolated from subtropical streams in China.</title>
        <authorList>
            <person name="Lu H."/>
        </authorList>
    </citation>
    <scope>NUCLEOTIDE SEQUENCE [LARGE SCALE GENOMIC DNA]</scope>
    <source>
        <strain evidence="3 4">LX15W</strain>
    </source>
</reference>
<keyword evidence="4" id="KW-1185">Reference proteome</keyword>
<protein>
    <submittedName>
        <fullName evidence="3">DUF4124 domain-containing protein</fullName>
    </submittedName>
</protein>
<evidence type="ECO:0000313" key="3">
    <source>
        <dbReference type="EMBL" id="MBC3873683.1"/>
    </source>
</evidence>
<evidence type="ECO:0000313" key="4">
    <source>
        <dbReference type="Proteomes" id="UP000624279"/>
    </source>
</evidence>
<dbReference type="InterPro" id="IPR025392">
    <property type="entry name" value="DUF4124"/>
</dbReference>
<organism evidence="3 4">
    <name type="scientific">Undibacterium flavidum</name>
    <dbReference type="NCBI Taxonomy" id="2762297"/>
    <lineage>
        <taxon>Bacteria</taxon>
        <taxon>Pseudomonadati</taxon>
        <taxon>Pseudomonadota</taxon>
        <taxon>Betaproteobacteria</taxon>
        <taxon>Burkholderiales</taxon>
        <taxon>Oxalobacteraceae</taxon>
        <taxon>Undibacterium</taxon>
    </lineage>
</organism>
<comment type="caution">
    <text evidence="3">The sequence shown here is derived from an EMBL/GenBank/DDBJ whole genome shotgun (WGS) entry which is preliminary data.</text>
</comment>
<feature type="region of interest" description="Disordered" evidence="1">
    <location>
        <begin position="55"/>
        <end position="94"/>
    </location>
</feature>
<evidence type="ECO:0000259" key="2">
    <source>
        <dbReference type="Pfam" id="PF13511"/>
    </source>
</evidence>
<feature type="domain" description="DUF4124" evidence="2">
    <location>
        <begin position="11"/>
        <end position="55"/>
    </location>
</feature>